<gene>
    <name evidence="1" type="ORF">PTTG_12447</name>
</gene>
<proteinExistence type="predicted"/>
<dbReference type="Proteomes" id="UP000005240">
    <property type="component" value="Unassembled WGS sequence"/>
</dbReference>
<name>A0A180G942_PUCT1</name>
<dbReference type="VEuPathDB" id="FungiDB:PTTG_12447"/>
<reference evidence="1" key="2">
    <citation type="submission" date="2016-05" db="EMBL/GenBank/DDBJ databases">
        <title>Comparative analysis highlights variable genome content of wheat rusts and divergence of the mating loci.</title>
        <authorList>
            <person name="Cuomo C.A."/>
            <person name="Bakkeren G."/>
            <person name="Szabo L."/>
            <person name="Khalil H."/>
            <person name="Joly D."/>
            <person name="Goldberg J."/>
            <person name="Young S."/>
            <person name="Zeng Q."/>
            <person name="Fellers J."/>
        </authorList>
    </citation>
    <scope>NUCLEOTIDE SEQUENCE [LARGE SCALE GENOMIC DNA]</scope>
    <source>
        <strain evidence="1">1-1 BBBD Race 1</strain>
    </source>
</reference>
<dbReference type="PANTHER" id="PTHR31912:SF34">
    <property type="entry name" value="NOTOCHORD-RELATED PROTEIN"/>
    <property type="match status" value="1"/>
</dbReference>
<evidence type="ECO:0000313" key="2">
    <source>
        <dbReference type="EnsemblFungi" id="PTTG_12447-t43_1-p1"/>
    </source>
</evidence>
<dbReference type="AlphaFoldDB" id="A0A180G942"/>
<protein>
    <submittedName>
        <fullName evidence="1 2">Uncharacterized protein</fullName>
    </submittedName>
</protein>
<dbReference type="EnsemblFungi" id="PTTG_12447-t43_1">
    <property type="protein sequence ID" value="PTTG_12447-t43_1-p1"/>
    <property type="gene ID" value="PTTG_12447"/>
</dbReference>
<keyword evidence="3" id="KW-1185">Reference proteome</keyword>
<reference evidence="2 3" key="3">
    <citation type="journal article" date="2017" name="G3 (Bethesda)">
        <title>Comparative analysis highlights variable genome content of wheat rusts and divergence of the mating loci.</title>
        <authorList>
            <person name="Cuomo C.A."/>
            <person name="Bakkeren G."/>
            <person name="Khalil H.B."/>
            <person name="Panwar V."/>
            <person name="Joly D."/>
            <person name="Linning R."/>
            <person name="Sakthikumar S."/>
            <person name="Song X."/>
            <person name="Adiconis X."/>
            <person name="Fan L."/>
            <person name="Goldberg J.M."/>
            <person name="Levin J.Z."/>
            <person name="Young S."/>
            <person name="Zeng Q."/>
            <person name="Anikster Y."/>
            <person name="Bruce M."/>
            <person name="Wang M."/>
            <person name="Yin C."/>
            <person name="McCallum B."/>
            <person name="Szabo L.J."/>
            <person name="Hulbert S."/>
            <person name="Chen X."/>
            <person name="Fellers J.P."/>
        </authorList>
    </citation>
    <scope>NUCLEOTIDE SEQUENCE</scope>
    <source>
        <strain evidence="3">Isolate 1-1 / race 1 (BBBD)</strain>
        <strain evidence="2">isolate 1-1 / race 1 (BBBD)</strain>
    </source>
</reference>
<dbReference type="EMBL" id="ADAS02000144">
    <property type="protein sequence ID" value="OAV89008.1"/>
    <property type="molecule type" value="Genomic_DNA"/>
</dbReference>
<evidence type="ECO:0000313" key="3">
    <source>
        <dbReference type="Proteomes" id="UP000005240"/>
    </source>
</evidence>
<evidence type="ECO:0000313" key="1">
    <source>
        <dbReference type="EMBL" id="OAV89008.1"/>
    </source>
</evidence>
<reference evidence="2" key="4">
    <citation type="submission" date="2025-05" db="UniProtKB">
        <authorList>
            <consortium name="EnsemblFungi"/>
        </authorList>
    </citation>
    <scope>IDENTIFICATION</scope>
    <source>
        <strain evidence="2">isolate 1-1 / race 1 (BBBD)</strain>
    </source>
</reference>
<reference evidence="1" key="1">
    <citation type="submission" date="2009-11" db="EMBL/GenBank/DDBJ databases">
        <authorList>
            <consortium name="The Broad Institute Genome Sequencing Platform"/>
            <person name="Ward D."/>
            <person name="Feldgarden M."/>
            <person name="Earl A."/>
            <person name="Young S.K."/>
            <person name="Zeng Q."/>
            <person name="Koehrsen M."/>
            <person name="Alvarado L."/>
            <person name="Berlin A."/>
            <person name="Bochicchio J."/>
            <person name="Borenstein D."/>
            <person name="Chapman S.B."/>
            <person name="Chen Z."/>
            <person name="Engels R."/>
            <person name="Freedman E."/>
            <person name="Gellesch M."/>
            <person name="Goldberg J."/>
            <person name="Griggs A."/>
            <person name="Gujja S."/>
            <person name="Heilman E."/>
            <person name="Heiman D."/>
            <person name="Hepburn T."/>
            <person name="Howarth C."/>
            <person name="Jen D."/>
            <person name="Larson L."/>
            <person name="Lewis B."/>
            <person name="Mehta T."/>
            <person name="Park D."/>
            <person name="Pearson M."/>
            <person name="Roberts A."/>
            <person name="Saif S."/>
            <person name="Shea T."/>
            <person name="Shenoy N."/>
            <person name="Sisk P."/>
            <person name="Stolte C."/>
            <person name="Sykes S."/>
            <person name="Thomson T."/>
            <person name="Walk T."/>
            <person name="White J."/>
            <person name="Yandava C."/>
            <person name="Izard J."/>
            <person name="Baranova O.V."/>
            <person name="Blanton J.M."/>
            <person name="Tanner A.C."/>
            <person name="Dewhirst F.E."/>
            <person name="Haas B."/>
            <person name="Nusbaum C."/>
            <person name="Birren B."/>
        </authorList>
    </citation>
    <scope>NUCLEOTIDE SEQUENCE [LARGE SCALE GENOMIC DNA]</scope>
    <source>
        <strain evidence="1">1-1 BBBD Race 1</strain>
    </source>
</reference>
<accession>A0A180G942</accession>
<dbReference type="OrthoDB" id="2506480at2759"/>
<dbReference type="PANTHER" id="PTHR31912">
    <property type="entry name" value="IP13529P"/>
    <property type="match status" value="1"/>
</dbReference>
<organism evidence="1">
    <name type="scientific">Puccinia triticina (isolate 1-1 / race 1 (BBBD))</name>
    <name type="common">Brown leaf rust fungus</name>
    <dbReference type="NCBI Taxonomy" id="630390"/>
    <lineage>
        <taxon>Eukaryota</taxon>
        <taxon>Fungi</taxon>
        <taxon>Dikarya</taxon>
        <taxon>Basidiomycota</taxon>
        <taxon>Pucciniomycotina</taxon>
        <taxon>Pucciniomycetes</taxon>
        <taxon>Pucciniales</taxon>
        <taxon>Pucciniaceae</taxon>
        <taxon>Puccinia</taxon>
    </lineage>
</organism>
<sequence length="524" mass="59887">MPINLYANDTSGNVSKQWNKHISYYFTLAGLAPKLSNMQYNCHFLSTSNQAGVLELGEAIVEDLNALGTTGFVAHDVALDTEVLIMSVILCFQGDSPMHAKVTNTTLPNTSGTGQQWETIISQTANLWELGKNGVKSHFDDQTKLVGVRDNINRRFVEIMQQKDNASQQDEIRKMEEEDLAQLFNPFLGLLGFDGCLDTPVEILHVFLLGIVKYLTRDFIKGLKVKQLARIVASWDAINVDSLNITSIQAQYLVKHVSLLVGKDFKIVLQTAPFVLYQFMTDAQRALWISLGQLATYIFETHILHMKQYLADLRKHIDIFMWNLINTTAQWVNKPKFHMLMHLPESIEQFGPPTTFATEKFESFNSILRNASVHSNRHRPGRDLALSFLNFHALRLVVSNARLFNHHTRLEFYASNKVTDIFRTNPIIQKSMGYNHLLVEPQNAFPAIIHSSLTEADKQEIPAYFNQYPNARVTQICQLRLSEKDVVKRRYFVLVNELDGISHEYLIPKLILQCDIDCSRWPEM</sequence>